<keyword evidence="7" id="KW-0862">Zinc</keyword>
<dbReference type="GO" id="GO:0005840">
    <property type="term" value="C:ribosome"/>
    <property type="evidence" value="ECO:0007669"/>
    <property type="project" value="UniProtKB-KW"/>
</dbReference>
<keyword evidence="7" id="KW-0479">Metal-binding</keyword>
<dbReference type="Proteomes" id="UP000230796">
    <property type="component" value="Unassembled WGS sequence"/>
</dbReference>
<dbReference type="PANTHER" id="PTHR33280:SF1">
    <property type="entry name" value="LARGE RIBOSOMAL SUBUNIT PROTEIN BL31C"/>
    <property type="match status" value="1"/>
</dbReference>
<dbReference type="Gene3D" id="4.10.830.30">
    <property type="entry name" value="Ribosomal protein L31"/>
    <property type="match status" value="1"/>
</dbReference>
<dbReference type="InterPro" id="IPR034704">
    <property type="entry name" value="Ribosomal_bL28/bL31-like_sf"/>
</dbReference>
<name>A0A2H0VKN6_9BACT</name>
<evidence type="ECO:0000256" key="8">
    <source>
        <dbReference type="SAM" id="MobiDB-lite"/>
    </source>
</evidence>
<dbReference type="PROSITE" id="PS01143">
    <property type="entry name" value="RIBOSOMAL_L31"/>
    <property type="match status" value="1"/>
</dbReference>
<feature type="region of interest" description="Disordered" evidence="8">
    <location>
        <begin position="62"/>
        <end position="94"/>
    </location>
</feature>
<comment type="caution">
    <text evidence="9">The sequence shown here is derived from an EMBL/GenBank/DDBJ whole genome shotgun (WGS) entry which is preliminary data.</text>
</comment>
<keyword evidence="4 7" id="KW-0689">Ribosomal protein</keyword>
<dbReference type="InterPro" id="IPR027491">
    <property type="entry name" value="Ribosomal_bL31_A"/>
</dbReference>
<organism evidence="9 10">
    <name type="scientific">Candidatus Collierbacteria bacterium CG10_big_fil_rev_8_21_14_0_10_44_9</name>
    <dbReference type="NCBI Taxonomy" id="1974535"/>
    <lineage>
        <taxon>Bacteria</taxon>
        <taxon>Candidatus Collieribacteriota</taxon>
    </lineage>
</organism>
<comment type="cofactor">
    <cofactor evidence="7">
        <name>Zn(2+)</name>
        <dbReference type="ChEBI" id="CHEBI:29105"/>
    </cofactor>
    <text evidence="7">Binds 1 zinc ion per subunit.</text>
</comment>
<keyword evidence="5 7" id="KW-0687">Ribonucleoprotein</keyword>
<keyword evidence="3 7" id="KW-0694">RNA-binding</keyword>
<evidence type="ECO:0000256" key="5">
    <source>
        <dbReference type="ARBA" id="ARBA00023274"/>
    </source>
</evidence>
<evidence type="ECO:0000313" key="9">
    <source>
        <dbReference type="EMBL" id="PIR98890.1"/>
    </source>
</evidence>
<dbReference type="GO" id="GO:0046872">
    <property type="term" value="F:metal ion binding"/>
    <property type="evidence" value="ECO:0007669"/>
    <property type="project" value="UniProtKB-KW"/>
</dbReference>
<dbReference type="InterPro" id="IPR002150">
    <property type="entry name" value="Ribosomal_bL31"/>
</dbReference>
<dbReference type="PANTHER" id="PTHR33280">
    <property type="entry name" value="50S RIBOSOMAL PROTEIN L31, CHLOROPLASTIC"/>
    <property type="match status" value="1"/>
</dbReference>
<feature type="binding site" evidence="7">
    <location>
        <position position="16"/>
    </location>
    <ligand>
        <name>Zn(2+)</name>
        <dbReference type="ChEBI" id="CHEBI:29105"/>
    </ligand>
</feature>
<dbReference type="Pfam" id="PF01197">
    <property type="entry name" value="Ribosomal_L31"/>
    <property type="match status" value="1"/>
</dbReference>
<feature type="binding site" evidence="7">
    <location>
        <position position="36"/>
    </location>
    <ligand>
        <name>Zn(2+)</name>
        <dbReference type="ChEBI" id="CHEBI:29105"/>
    </ligand>
</feature>
<feature type="binding site" evidence="7">
    <location>
        <position position="39"/>
    </location>
    <ligand>
        <name>Zn(2+)</name>
        <dbReference type="ChEBI" id="CHEBI:29105"/>
    </ligand>
</feature>
<evidence type="ECO:0000256" key="6">
    <source>
        <dbReference type="ARBA" id="ARBA00035687"/>
    </source>
</evidence>
<dbReference type="GO" id="GO:0019843">
    <property type="term" value="F:rRNA binding"/>
    <property type="evidence" value="ECO:0007669"/>
    <property type="project" value="UniProtKB-KW"/>
</dbReference>
<comment type="subunit">
    <text evidence="7">Part of the 50S ribosomal subunit.</text>
</comment>
<feature type="binding site" evidence="7">
    <location>
        <position position="18"/>
    </location>
    <ligand>
        <name>Zn(2+)</name>
        <dbReference type="ChEBI" id="CHEBI:29105"/>
    </ligand>
</feature>
<dbReference type="HAMAP" id="MF_00501">
    <property type="entry name" value="Ribosomal_bL31_1"/>
    <property type="match status" value="1"/>
</dbReference>
<evidence type="ECO:0000256" key="1">
    <source>
        <dbReference type="ARBA" id="ARBA00009296"/>
    </source>
</evidence>
<dbReference type="PRINTS" id="PR01249">
    <property type="entry name" value="RIBOSOMALL31"/>
</dbReference>
<accession>A0A2H0VKN6</accession>
<dbReference type="SUPFAM" id="SSF143800">
    <property type="entry name" value="L28p-like"/>
    <property type="match status" value="1"/>
</dbReference>
<comment type="function">
    <text evidence="7">Binds the 23S rRNA.</text>
</comment>
<gene>
    <name evidence="7" type="primary">rpmE</name>
    <name evidence="9" type="ORF">COT87_02360</name>
</gene>
<dbReference type="InterPro" id="IPR042105">
    <property type="entry name" value="Ribosomal_bL31_sf"/>
</dbReference>
<dbReference type="GO" id="GO:0006412">
    <property type="term" value="P:translation"/>
    <property type="evidence" value="ECO:0007669"/>
    <property type="project" value="UniProtKB-UniRule"/>
</dbReference>
<dbReference type="AlphaFoldDB" id="A0A2H0VKN6"/>
<dbReference type="PROSITE" id="PS51257">
    <property type="entry name" value="PROKAR_LIPOPROTEIN"/>
    <property type="match status" value="1"/>
</dbReference>
<evidence type="ECO:0000313" key="10">
    <source>
        <dbReference type="Proteomes" id="UP000230796"/>
    </source>
</evidence>
<dbReference type="GO" id="GO:1990904">
    <property type="term" value="C:ribonucleoprotein complex"/>
    <property type="evidence" value="ECO:0007669"/>
    <property type="project" value="UniProtKB-KW"/>
</dbReference>
<proteinExistence type="inferred from homology"/>
<evidence type="ECO:0000256" key="7">
    <source>
        <dbReference type="HAMAP-Rule" id="MF_00501"/>
    </source>
</evidence>
<evidence type="ECO:0000256" key="3">
    <source>
        <dbReference type="ARBA" id="ARBA00022884"/>
    </source>
</evidence>
<comment type="similarity">
    <text evidence="1 7">Belongs to the bacterial ribosomal protein bL31 family. Type A subfamily.</text>
</comment>
<dbReference type="NCBIfam" id="NF000612">
    <property type="entry name" value="PRK00019.1"/>
    <property type="match status" value="1"/>
</dbReference>
<feature type="compositionally biased region" description="Basic residues" evidence="8">
    <location>
        <begin position="62"/>
        <end position="75"/>
    </location>
</feature>
<evidence type="ECO:0000256" key="4">
    <source>
        <dbReference type="ARBA" id="ARBA00022980"/>
    </source>
</evidence>
<protein>
    <recommendedName>
        <fullName evidence="6 7">Large ribosomal subunit protein bL31</fullName>
    </recommendedName>
</protein>
<evidence type="ECO:0000256" key="2">
    <source>
        <dbReference type="ARBA" id="ARBA00022730"/>
    </source>
</evidence>
<dbReference type="EMBL" id="PFAF01000046">
    <property type="protein sequence ID" value="PIR98890.1"/>
    <property type="molecule type" value="Genomic_DNA"/>
</dbReference>
<keyword evidence="2 7" id="KW-0699">rRNA-binding</keyword>
<dbReference type="NCBIfam" id="TIGR00105">
    <property type="entry name" value="L31"/>
    <property type="match status" value="1"/>
</dbReference>
<reference evidence="10" key="1">
    <citation type="submission" date="2017-09" db="EMBL/GenBank/DDBJ databases">
        <title>Depth-based differentiation of microbial function through sediment-hosted aquifers and enrichment of novel symbionts in the deep terrestrial subsurface.</title>
        <authorList>
            <person name="Probst A.J."/>
            <person name="Ladd B."/>
            <person name="Jarett J.K."/>
            <person name="Geller-Mcgrath D.E."/>
            <person name="Sieber C.M.K."/>
            <person name="Emerson J.B."/>
            <person name="Anantharaman K."/>
            <person name="Thomas B.C."/>
            <person name="Malmstrom R."/>
            <person name="Stieglmeier M."/>
            <person name="Klingl A."/>
            <person name="Woyke T."/>
            <person name="Ryan C.M."/>
            <person name="Banfield J.F."/>
        </authorList>
    </citation>
    <scope>NUCLEOTIDE SEQUENCE [LARGE SCALE GENOMIC DNA]</scope>
</reference>
<sequence length="94" mass="10279">MKTAIHPQYNQITVTCSCGSTFLTGSTKPNLDVDICAKCHPFFTGEMRFVDQLGRVEKFRAKQKAATGKKAKKDRKGTQSGPKTLTDIRAASAN</sequence>
<dbReference type="GO" id="GO:0003735">
    <property type="term" value="F:structural constituent of ribosome"/>
    <property type="evidence" value="ECO:0007669"/>
    <property type="project" value="InterPro"/>
</dbReference>